<dbReference type="SMART" id="SM00020">
    <property type="entry name" value="Tryp_SPc"/>
    <property type="match status" value="1"/>
</dbReference>
<dbReference type="InterPro" id="IPR018114">
    <property type="entry name" value="TRYPSIN_HIS"/>
</dbReference>
<feature type="domain" description="Peptidase S1" evidence="2">
    <location>
        <begin position="1"/>
        <end position="151"/>
    </location>
</feature>
<organism evidence="3 4">
    <name type="scientific">Pristionchus entomophagus</name>
    <dbReference type="NCBI Taxonomy" id="358040"/>
    <lineage>
        <taxon>Eukaryota</taxon>
        <taxon>Metazoa</taxon>
        <taxon>Ecdysozoa</taxon>
        <taxon>Nematoda</taxon>
        <taxon>Chromadorea</taxon>
        <taxon>Rhabditida</taxon>
        <taxon>Rhabditina</taxon>
        <taxon>Diplogasteromorpha</taxon>
        <taxon>Diplogasteroidea</taxon>
        <taxon>Neodiplogasteridae</taxon>
        <taxon>Pristionchus</taxon>
    </lineage>
</organism>
<reference evidence="3" key="1">
    <citation type="submission" date="2023-10" db="EMBL/GenBank/DDBJ databases">
        <title>Genome assembly of Pristionchus species.</title>
        <authorList>
            <person name="Yoshida K."/>
            <person name="Sommer R.J."/>
        </authorList>
    </citation>
    <scope>NUCLEOTIDE SEQUENCE</scope>
    <source>
        <strain evidence="3">RS0144</strain>
    </source>
</reference>
<sequence>MGRSQDGKTSKCGGTVLSEIWILTAAHCMTPNTRQIVFGGVSRVEDLNSTDVVRLTAVETKIHYLYNNKSHPNDIALLKLETPLSFNDLVSPICLPNVDQSIPNDGQAVATGYGVANERGTNKTFNDHTLRETILPIGDSGGPLMMKSTDG</sequence>
<dbReference type="InterPro" id="IPR001314">
    <property type="entry name" value="Peptidase_S1A"/>
</dbReference>
<accession>A0AAV5ULF7</accession>
<gene>
    <name evidence="3" type="ORF">PENTCL1PPCAC_29312</name>
</gene>
<name>A0AAV5ULF7_9BILA</name>
<dbReference type="PROSITE" id="PS50240">
    <property type="entry name" value="TRYPSIN_DOM"/>
    <property type="match status" value="1"/>
</dbReference>
<comment type="caution">
    <text evidence="3">The sequence shown here is derived from an EMBL/GenBank/DDBJ whole genome shotgun (WGS) entry which is preliminary data.</text>
</comment>
<evidence type="ECO:0000259" key="2">
    <source>
        <dbReference type="PROSITE" id="PS50240"/>
    </source>
</evidence>
<evidence type="ECO:0000313" key="4">
    <source>
        <dbReference type="Proteomes" id="UP001432027"/>
    </source>
</evidence>
<dbReference type="FunFam" id="2.40.10.10:FF:000068">
    <property type="entry name" value="transmembrane protease serine 2"/>
    <property type="match status" value="1"/>
</dbReference>
<protein>
    <recommendedName>
        <fullName evidence="2">Peptidase S1 domain-containing protein</fullName>
    </recommendedName>
</protein>
<dbReference type="InterPro" id="IPR009003">
    <property type="entry name" value="Peptidase_S1_PA"/>
</dbReference>
<dbReference type="GO" id="GO:0004252">
    <property type="term" value="F:serine-type endopeptidase activity"/>
    <property type="evidence" value="ECO:0007669"/>
    <property type="project" value="InterPro"/>
</dbReference>
<dbReference type="GO" id="GO:0006508">
    <property type="term" value="P:proteolysis"/>
    <property type="evidence" value="ECO:0007669"/>
    <property type="project" value="InterPro"/>
</dbReference>
<dbReference type="Gene3D" id="2.40.10.10">
    <property type="entry name" value="Trypsin-like serine proteases"/>
    <property type="match status" value="2"/>
</dbReference>
<dbReference type="Proteomes" id="UP001432027">
    <property type="component" value="Unassembled WGS sequence"/>
</dbReference>
<evidence type="ECO:0000256" key="1">
    <source>
        <dbReference type="ARBA" id="ARBA00023157"/>
    </source>
</evidence>
<dbReference type="PANTHER" id="PTHR24252:SF7">
    <property type="entry name" value="HYALIN"/>
    <property type="match status" value="1"/>
</dbReference>
<dbReference type="PROSITE" id="PS00134">
    <property type="entry name" value="TRYPSIN_HIS"/>
    <property type="match status" value="1"/>
</dbReference>
<evidence type="ECO:0000313" key="3">
    <source>
        <dbReference type="EMBL" id="GMT07138.1"/>
    </source>
</evidence>
<dbReference type="EMBL" id="BTSX01000006">
    <property type="protein sequence ID" value="GMT07138.1"/>
    <property type="molecule type" value="Genomic_DNA"/>
</dbReference>
<dbReference type="AlphaFoldDB" id="A0AAV5ULF7"/>
<keyword evidence="4" id="KW-1185">Reference proteome</keyword>
<dbReference type="PANTHER" id="PTHR24252">
    <property type="entry name" value="ACROSIN-RELATED"/>
    <property type="match status" value="1"/>
</dbReference>
<dbReference type="Pfam" id="PF00089">
    <property type="entry name" value="Trypsin"/>
    <property type="match status" value="1"/>
</dbReference>
<dbReference type="SUPFAM" id="SSF50494">
    <property type="entry name" value="Trypsin-like serine proteases"/>
    <property type="match status" value="1"/>
</dbReference>
<keyword evidence="1" id="KW-1015">Disulfide bond</keyword>
<dbReference type="InterPro" id="IPR043504">
    <property type="entry name" value="Peptidase_S1_PA_chymotrypsin"/>
</dbReference>
<proteinExistence type="predicted"/>
<dbReference type="InterPro" id="IPR001254">
    <property type="entry name" value="Trypsin_dom"/>
</dbReference>
<dbReference type="PRINTS" id="PR00722">
    <property type="entry name" value="CHYMOTRYPSIN"/>
</dbReference>